<keyword evidence="10" id="KW-1185">Reference proteome</keyword>
<evidence type="ECO:0000256" key="1">
    <source>
        <dbReference type="ARBA" id="ARBA00011900"/>
    </source>
</evidence>
<reference evidence="9" key="1">
    <citation type="submission" date="2021-08" db="EMBL/GenBank/DDBJ databases">
        <title>Sphingopyxis panaciterrulae sp. nov., isolated from the surface water of the Yellow Sea.</title>
        <authorList>
            <person name="Gao Z."/>
            <person name="Zhang D."/>
            <person name="Zhang A."/>
        </authorList>
    </citation>
    <scope>NUCLEOTIDE SEQUENCE</scope>
    <source>
        <strain evidence="9">XHP0097</strain>
    </source>
</reference>
<dbReference type="InterPro" id="IPR002052">
    <property type="entry name" value="DNA_methylase_N6_adenine_CS"/>
</dbReference>
<dbReference type="PANTHER" id="PTHR33841">
    <property type="entry name" value="DNA METHYLTRANSFERASE YEEA-RELATED"/>
    <property type="match status" value="1"/>
</dbReference>
<dbReference type="RefSeq" id="WP_222137295.1">
    <property type="nucleotide sequence ID" value="NZ_JAILXK010000002.1"/>
</dbReference>
<feature type="domain" description="MmeI-like target recognition" evidence="8">
    <location>
        <begin position="1015"/>
        <end position="1195"/>
    </location>
</feature>
<dbReference type="PANTHER" id="PTHR33841:SF1">
    <property type="entry name" value="DNA METHYLTRANSFERASE A"/>
    <property type="match status" value="1"/>
</dbReference>
<dbReference type="InterPro" id="IPR029063">
    <property type="entry name" value="SAM-dependent_MTases_sf"/>
</dbReference>
<dbReference type="Pfam" id="PF20466">
    <property type="entry name" value="MmeI_TRD"/>
    <property type="match status" value="1"/>
</dbReference>
<evidence type="ECO:0000313" key="10">
    <source>
        <dbReference type="Proteomes" id="UP001166571"/>
    </source>
</evidence>
<protein>
    <recommendedName>
        <fullName evidence="1">site-specific DNA-methyltransferase (adenine-specific)</fullName>
        <ecNumber evidence="1">2.1.1.72</ecNumber>
    </recommendedName>
</protein>
<name>A0ABS7MH61_9SPHN</name>
<evidence type="ECO:0000256" key="6">
    <source>
        <dbReference type="SAM" id="MobiDB-lite"/>
    </source>
</evidence>
<dbReference type="SUPFAM" id="SSF53335">
    <property type="entry name" value="S-adenosyl-L-methionine-dependent methyltransferases"/>
    <property type="match status" value="1"/>
</dbReference>
<keyword evidence="3" id="KW-0808">Transferase</keyword>
<feature type="compositionally biased region" description="Basic and acidic residues" evidence="6">
    <location>
        <begin position="1344"/>
        <end position="1356"/>
    </location>
</feature>
<dbReference type="Gene3D" id="3.40.50.150">
    <property type="entry name" value="Vaccinia Virus protein VP39"/>
    <property type="match status" value="1"/>
</dbReference>
<feature type="domain" description="Type II methyltransferase M.TaqI-like" evidence="7">
    <location>
        <begin position="662"/>
        <end position="926"/>
    </location>
</feature>
<evidence type="ECO:0000313" key="9">
    <source>
        <dbReference type="EMBL" id="MBY4638360.1"/>
    </source>
</evidence>
<organism evidence="9 10">
    <name type="scientific">Sphingopyxis jiangsuensis</name>
    <dbReference type="NCBI Taxonomy" id="2871171"/>
    <lineage>
        <taxon>Bacteria</taxon>
        <taxon>Pseudomonadati</taxon>
        <taxon>Pseudomonadota</taxon>
        <taxon>Alphaproteobacteria</taxon>
        <taxon>Sphingomonadales</taxon>
        <taxon>Sphingomonadaceae</taxon>
        <taxon>Sphingopyxis</taxon>
    </lineage>
</organism>
<dbReference type="InterPro" id="IPR050953">
    <property type="entry name" value="N4_N6_ade-DNA_methylase"/>
</dbReference>
<dbReference type="InterPro" id="IPR011639">
    <property type="entry name" value="MethylTrfase_TaqI-like_dom"/>
</dbReference>
<sequence length="1356" mass="151666">MSIAHDWLNLIEVSGPFLADPVLRQTLPDGLDVLPKGIAPRLRSAYDEWREAVEDHDPRLDLLHAAWIEEVLTQALEYDDSALLRGDDLPTTISVDLPEHGTTLRPDMVLVEPARRDTPLMLLMVTEPDADLDASIRQDGYVANPKERMVALLRGSGCPLGLVTNGEAWTLVHAPEGTVASNATWYARMFRLERDTLRAFASLLGIHRFTGPASERLPELYERSLQHQGDVTEALGDQVAQAIEVLMHALDRADQDRNRELLKHVAPKRIYEAGLTLMMRLVVILSAEERDLLLLGDPIYDEHYAITSMRSQLLSVDPVVLATRQEAWSRLLATFRLVYAGSDHPDLRLPALGGSLFDPDRFPFLEGRPRGSNWQEDPASPLPIDDRTVLLLLNAIQAFRGRTLSYKALDVEQIGHVYEGLLDQTVGRVDGVTLQLKRPAKVRTPLLSLARLEAARDAGLDALVELVTESTERSEAAIRNDLTSEPDKDDVGKLLTSCRGDEALRDRIRPFMGLLDSDPWGMPLVHQAGAIVIVKGTDRRESGSHYTPKSLTEKIVEETLTPIVYRGPAEGVDRKDWKLKTPAEILDLKICDPAMGSGAFLVQVCRWLGDRLVEAWAAAETEGKWIDVEGVVHEVSDSVLDPMPGDTEERTVEARRLIAERCLYGVDMNPLAVELAKLSLWLVTVAKGRPFGFLDHNLRHGDSLLGISDLDQVIELRMDPKCSGQLRLFGRSIEKAVEEAVKLRRELRAHPVRDIEDVRAMERLDARSRELLELPEVIADAFIGCVLAEQRGRALEVGLTAIASLADSTAEGDSEARGTMIRSAGKNLAKDEPHGRSRGPFHWPLEFPEVFERRNGGFDAIVGNPPFIGGKQIPTRLGAAYSVGLKSIYDNSKGAADLVCYFFRRSFSLLRASGCMGLIATKSIAETSSRTVGLDPILSNDGEIYRAITSLPWPGAAAVIVSVVNIHNGEWQGVRMLNEEKVSRINSSLSDNIDFSSVHRLRQRIEYSEGVKLYGKSFIIDSQDVRKLSSENPGLTKYLRKYVNGDVLNGTPNLDGGLLAVDFGQREESDIHGCDTFLEILKQKVAEERKNQTRQIHEHRPWLHWDKRASFLRKARKLDRIIACVIVQRHLIFHFVGPESLFAHGIKLFLDDRANMFACLQSSLHEVWVRGASSKLGKSIRYSTSASFDTFPFPSSFDDTDLIDVGERYSKIRQSIAKQEEVGLTELYNKLHDRTVSGGSINALRELHEELDARTLATYGWDDLQLMHDFHEVQNLPESDRVRFTISEQARLEVLQRLAELNLERFQEEAEIGLHGDIKPERKLKSRERKNAAVMGKGDSFQLELDHKQQPHGDGK</sequence>
<dbReference type="EC" id="2.1.1.72" evidence="1"/>
<evidence type="ECO:0000256" key="2">
    <source>
        <dbReference type="ARBA" id="ARBA00022603"/>
    </source>
</evidence>
<evidence type="ECO:0000259" key="7">
    <source>
        <dbReference type="Pfam" id="PF07669"/>
    </source>
</evidence>
<keyword evidence="2" id="KW-0489">Methyltransferase</keyword>
<comment type="caution">
    <text evidence="9">The sequence shown here is derived from an EMBL/GenBank/DDBJ whole genome shotgun (WGS) entry which is preliminary data.</text>
</comment>
<keyword evidence="4" id="KW-0949">S-adenosyl-L-methionine</keyword>
<dbReference type="InterPro" id="IPR046820">
    <property type="entry name" value="MmeI_TRD"/>
</dbReference>
<evidence type="ECO:0000259" key="8">
    <source>
        <dbReference type="Pfam" id="PF20466"/>
    </source>
</evidence>
<dbReference type="Proteomes" id="UP001166571">
    <property type="component" value="Unassembled WGS sequence"/>
</dbReference>
<feature type="region of interest" description="Disordered" evidence="6">
    <location>
        <begin position="1323"/>
        <end position="1356"/>
    </location>
</feature>
<dbReference type="PRINTS" id="PR00507">
    <property type="entry name" value="N12N6MTFRASE"/>
</dbReference>
<dbReference type="Pfam" id="PF07669">
    <property type="entry name" value="Eco57I"/>
    <property type="match status" value="1"/>
</dbReference>
<evidence type="ECO:0000256" key="5">
    <source>
        <dbReference type="ARBA" id="ARBA00047942"/>
    </source>
</evidence>
<evidence type="ECO:0000256" key="3">
    <source>
        <dbReference type="ARBA" id="ARBA00022679"/>
    </source>
</evidence>
<dbReference type="PROSITE" id="PS00092">
    <property type="entry name" value="N6_MTASE"/>
    <property type="match status" value="1"/>
</dbReference>
<proteinExistence type="predicted"/>
<accession>A0ABS7MH61</accession>
<dbReference type="EMBL" id="JAILXK010000002">
    <property type="protein sequence ID" value="MBY4638360.1"/>
    <property type="molecule type" value="Genomic_DNA"/>
</dbReference>
<evidence type="ECO:0000256" key="4">
    <source>
        <dbReference type="ARBA" id="ARBA00022691"/>
    </source>
</evidence>
<gene>
    <name evidence="9" type="ORF">K5P26_14545</name>
</gene>
<comment type="catalytic activity">
    <reaction evidence="5">
        <text>a 2'-deoxyadenosine in DNA + S-adenosyl-L-methionine = an N(6)-methyl-2'-deoxyadenosine in DNA + S-adenosyl-L-homocysteine + H(+)</text>
        <dbReference type="Rhea" id="RHEA:15197"/>
        <dbReference type="Rhea" id="RHEA-COMP:12418"/>
        <dbReference type="Rhea" id="RHEA-COMP:12419"/>
        <dbReference type="ChEBI" id="CHEBI:15378"/>
        <dbReference type="ChEBI" id="CHEBI:57856"/>
        <dbReference type="ChEBI" id="CHEBI:59789"/>
        <dbReference type="ChEBI" id="CHEBI:90615"/>
        <dbReference type="ChEBI" id="CHEBI:90616"/>
        <dbReference type="EC" id="2.1.1.72"/>
    </reaction>
</comment>